<reference evidence="2 3" key="1">
    <citation type="journal article" date="2011" name="BMC Genomics">
        <title>Genome-wide analysis of the role of GlnR in Streptomyces venezuelae provides new insights into global nitrogen regulation in actinomycetes.</title>
        <authorList>
            <person name="Pullan S.T."/>
            <person name="Bibb M.J."/>
            <person name="Merrick M."/>
        </authorList>
    </citation>
    <scope>NUCLEOTIDE SEQUENCE [LARGE SCALE GENOMIC DNA]</scope>
    <source>
        <strain evidence="2">ATCC 10712</strain>
    </source>
</reference>
<dbReference type="InterPro" id="IPR013780">
    <property type="entry name" value="Glyco_hydro_b"/>
</dbReference>
<dbReference type="InterPro" id="IPR032091">
    <property type="entry name" value="Malt_amylase-like_C"/>
</dbReference>
<dbReference type="STRING" id="953739.SVEN_6128"/>
<dbReference type="SUPFAM" id="SSF51445">
    <property type="entry name" value="(Trans)glycosidases"/>
    <property type="match status" value="1"/>
</dbReference>
<organism evidence="2 3">
    <name type="scientific">Streptomyces venezuelae (strain ATCC 10712 / CBS 650.69 / DSM 40230 / JCM 4526 / NBRC 13096 / PD 04745)</name>
    <dbReference type="NCBI Taxonomy" id="953739"/>
    <lineage>
        <taxon>Bacteria</taxon>
        <taxon>Bacillati</taxon>
        <taxon>Actinomycetota</taxon>
        <taxon>Actinomycetes</taxon>
        <taxon>Kitasatosporales</taxon>
        <taxon>Streptomycetaceae</taxon>
        <taxon>Streptomyces</taxon>
    </lineage>
</organism>
<evidence type="ECO:0000259" key="1">
    <source>
        <dbReference type="Pfam" id="PF16657"/>
    </source>
</evidence>
<dbReference type="Gene3D" id="2.130.10.10">
    <property type="entry name" value="YVTN repeat-like/Quinoprotein amine dehydrogenase"/>
    <property type="match status" value="1"/>
</dbReference>
<evidence type="ECO:0000313" key="3">
    <source>
        <dbReference type="Proteomes" id="UP000006854"/>
    </source>
</evidence>
<dbReference type="SUPFAM" id="SSF51011">
    <property type="entry name" value="Glycosyl hydrolase domain"/>
    <property type="match status" value="1"/>
</dbReference>
<evidence type="ECO:0000313" key="2">
    <source>
        <dbReference type="EMBL" id="CCA59414.1"/>
    </source>
</evidence>
<dbReference type="Proteomes" id="UP000006854">
    <property type="component" value="Chromosome"/>
</dbReference>
<dbReference type="PATRIC" id="fig|953739.5.peg.1337"/>
<dbReference type="InterPro" id="IPR011044">
    <property type="entry name" value="Quino_amine_DH_bsu"/>
</dbReference>
<dbReference type="EMBL" id="FR845719">
    <property type="protein sequence ID" value="CCA59414.1"/>
    <property type="molecule type" value="Genomic_DNA"/>
</dbReference>
<dbReference type="Pfam" id="PF16657">
    <property type="entry name" value="Malt_amylase_C"/>
    <property type="match status" value="1"/>
</dbReference>
<sequence>MMRRAGMPGVLGDPSWVRAVSDEDPGGNAEAALEDLAVTRPDVVRLAECLCLAAGVERAFLRRARLRFLPRSTAGLEAELWFSPLVEAAGDQMLLLDPVMSGALRRRLARGPVAHAEAVREFTVEAHREAPPLMRWFEELLWAGSFPAEDGHRRVRDALARMLLAVTAGEDDAADDLGRWALHYLPRLPEGVLRYDDAWRIQVASSERLGLEPPRDPFARPDAVAEGARALVRREVAVGVVARSGGLVLSRPVAPGSVAVRASGGRTVRLDVAGLLEPPPRTAPMRVEIPADRTVMLPLSAVQRLHRSGTPGLSVVHPGRALEVAVASRPERTPRPGASYIASLMRDGTIVLHDHEGEPVSTVPAPSSGATRRSLALSARGTTLAWIESNSVHQCAVVPEPGRARVTPGNGEVVSVQFPPGGGETPTWAILSDGVLVHCDVGAPVGPERPADGGVSAIWPFLRDQPPAVLDDHGRLWLSGTHRPRQLLAEGVTAVSGCHAGNWLVAARRDGSVLAWRRERMEFGNLVGQAPWEVTDLAVGADATQVAAVGGDGRVLVCDLSGSPTQTRVLQVDFSADRVFAHPGGWTVAGSGGPVELRTEDGRRHVVSLDREPDRRAPDVPSWIVGCVLAEVDASELWRRPAVAPSEVMRDIAGTGVRCVVVGPFVPPPLGDEDGAFDGLDGSVPVIEAAHAHDVRFVVDLVVSGDESGRIDAVARASLYDGVRRWLGRGADGVRIGGRGAVGRRLLRDLHHLLQGYGQGVLMRNQSRWPTPASFDDPRDALSLADACHVVTLLPENVLAEAIVPPAPPDVYRFGTYEGWLRRAQRALAAARPGAQWAHPLPEQLQDPAQRALAAAVLLSLPGCPTLPVELLREPGTAALLRIRHAHLALSKGGLESVSFDRPEVLGFLRTHGPETVLCLANTAEEPVAVTVPVEFLSGEGAVRLLDLCDGRAFTCDVRTTVTVDGLGVRWLLAAPPAPSVLGTRG</sequence>
<dbReference type="KEGG" id="sve:SVEN_6128"/>
<feature type="domain" description="Maltogenic amylase-like C-terminal" evidence="1">
    <location>
        <begin position="899"/>
        <end position="946"/>
    </location>
</feature>
<dbReference type="HOGENOM" id="CLU_302453_0_0_11"/>
<proteinExistence type="predicted"/>
<name>F2RDC2_STRVP</name>
<keyword evidence="3" id="KW-1185">Reference proteome</keyword>
<protein>
    <recommendedName>
        <fullName evidence="1">Maltogenic amylase-like C-terminal domain-containing protein</fullName>
    </recommendedName>
</protein>
<dbReference type="Gene3D" id="2.60.40.1180">
    <property type="entry name" value="Golgi alpha-mannosidase II"/>
    <property type="match status" value="1"/>
</dbReference>
<accession>F2RDC2</accession>
<dbReference type="InterPro" id="IPR017853">
    <property type="entry name" value="GH"/>
</dbReference>
<dbReference type="eggNOG" id="ENOG5032HSG">
    <property type="taxonomic scope" value="Bacteria"/>
</dbReference>
<dbReference type="SUPFAM" id="SSF50969">
    <property type="entry name" value="YVTN repeat-like/Quinoprotein amine dehydrogenase"/>
    <property type="match status" value="1"/>
</dbReference>
<gene>
    <name evidence="2" type="ordered locus">SVEN_6128</name>
</gene>
<dbReference type="InterPro" id="IPR015943">
    <property type="entry name" value="WD40/YVTN_repeat-like_dom_sf"/>
</dbReference>
<dbReference type="AlphaFoldDB" id="F2RDC2"/>